<proteinExistence type="predicted"/>
<name>A0A7S1PBN5_9ALVE</name>
<gene>
    <name evidence="1" type="ORF">VBRA1451_LOCUS26148</name>
</gene>
<organism evidence="1">
    <name type="scientific">Vitrella brassicaformis</name>
    <dbReference type="NCBI Taxonomy" id="1169539"/>
    <lineage>
        <taxon>Eukaryota</taxon>
        <taxon>Sar</taxon>
        <taxon>Alveolata</taxon>
        <taxon>Colpodellida</taxon>
        <taxon>Vitrellaceae</taxon>
        <taxon>Vitrella</taxon>
    </lineage>
</organism>
<reference evidence="1" key="1">
    <citation type="submission" date="2021-01" db="EMBL/GenBank/DDBJ databases">
        <authorList>
            <person name="Corre E."/>
            <person name="Pelletier E."/>
            <person name="Niang G."/>
            <person name="Scheremetjew M."/>
            <person name="Finn R."/>
            <person name="Kale V."/>
            <person name="Holt S."/>
            <person name="Cochrane G."/>
            <person name="Meng A."/>
            <person name="Brown T."/>
            <person name="Cohen L."/>
        </authorList>
    </citation>
    <scope>NUCLEOTIDE SEQUENCE</scope>
    <source>
        <strain evidence="1">CCMP3346</strain>
    </source>
</reference>
<protein>
    <submittedName>
        <fullName evidence="1">Uncharacterized protein</fullName>
    </submittedName>
</protein>
<sequence>MGGGGRGMIEEAQECFKTGMRPCQSKKGISQSCLGCFADYLACAQRTSFDHCQHLKDKSQACSSECAECMSRSWCDRTLRSCIGGSMWPCLMWPCPRNMPPTYRAVDLPLFSRTKESGGHSVLNYEYTLEDCILPVTYKVSVHNVEGRLPPKEERNRGPYPITLELKTPKYYERTEAGNVEEEGGEETLPYKPPGGRALGRWDRSQCVVVTVVAAYCWAAV</sequence>
<evidence type="ECO:0000313" key="1">
    <source>
        <dbReference type="EMBL" id="CAD9071066.1"/>
    </source>
</evidence>
<dbReference type="EMBL" id="HBGB01044403">
    <property type="protein sequence ID" value="CAD9071066.1"/>
    <property type="molecule type" value="Transcribed_RNA"/>
</dbReference>
<accession>A0A7S1PBN5</accession>
<dbReference type="AlphaFoldDB" id="A0A7S1PBN5"/>